<proteinExistence type="predicted"/>
<organism evidence="1">
    <name type="scientific">Octopus bimaculoides</name>
    <name type="common">California two-spotted octopus</name>
    <dbReference type="NCBI Taxonomy" id="37653"/>
    <lineage>
        <taxon>Eukaryota</taxon>
        <taxon>Metazoa</taxon>
        <taxon>Spiralia</taxon>
        <taxon>Lophotrochozoa</taxon>
        <taxon>Mollusca</taxon>
        <taxon>Cephalopoda</taxon>
        <taxon>Coleoidea</taxon>
        <taxon>Octopodiformes</taxon>
        <taxon>Octopoda</taxon>
        <taxon>Incirrata</taxon>
        <taxon>Octopodidae</taxon>
        <taxon>Octopus</taxon>
    </lineage>
</organism>
<sequence>MDVFKDKLGKFRCDRADKSTSQQEMQRRTALINSLLHQNQFQRQDWEMSLKYKKKKTLTSQHCHNPWLKLIREFLQSLLNVNETTV</sequence>
<protein>
    <submittedName>
        <fullName evidence="1">Uncharacterized protein</fullName>
    </submittedName>
</protein>
<name>A0A0L8GQM7_OCTBM</name>
<reference evidence="1" key="1">
    <citation type="submission" date="2015-07" db="EMBL/GenBank/DDBJ databases">
        <title>MeaNS - Measles Nucleotide Surveillance Program.</title>
        <authorList>
            <person name="Tran T."/>
            <person name="Druce J."/>
        </authorList>
    </citation>
    <scope>NUCLEOTIDE SEQUENCE</scope>
    <source>
        <strain evidence="1">UCB-OBI-ISO-001</strain>
        <tissue evidence="1">Gonad</tissue>
    </source>
</reference>
<evidence type="ECO:0000313" key="1">
    <source>
        <dbReference type="EMBL" id="KOF79371.1"/>
    </source>
</evidence>
<dbReference type="AlphaFoldDB" id="A0A0L8GQM7"/>
<gene>
    <name evidence="1" type="ORF">OCBIM_22029596mg</name>
</gene>
<dbReference type="EMBL" id="KQ420779">
    <property type="protein sequence ID" value="KOF79371.1"/>
    <property type="molecule type" value="Genomic_DNA"/>
</dbReference>
<accession>A0A0L8GQM7</accession>